<gene>
    <name evidence="2" type="ORF">FSA05_14620</name>
</gene>
<feature type="domain" description="Putative carbohydrate metabolism" evidence="1">
    <location>
        <begin position="479"/>
        <end position="702"/>
    </location>
</feature>
<dbReference type="InterPro" id="IPR025112">
    <property type="entry name" value="PCMD"/>
</dbReference>
<protein>
    <submittedName>
        <fullName evidence="2">DUF4493 domain-containing protein</fullName>
    </submittedName>
</protein>
<reference evidence="2 3" key="1">
    <citation type="submission" date="2019-07" db="EMBL/GenBank/DDBJ databases">
        <title>Genome sequencing of Parabacteroides distasonis iSURF_7.</title>
        <authorList>
            <person name="Degefu H.N."/>
            <person name="Ruoff K.L."/>
            <person name="Price C.E."/>
            <person name="Valls R.A."/>
            <person name="O'Toole G.A."/>
        </authorList>
    </citation>
    <scope>NUCLEOTIDE SEQUENCE [LARGE SCALE GENOMIC DNA]</scope>
    <source>
        <strain evidence="2 3">CFPLTA003_1B</strain>
    </source>
</reference>
<dbReference type="InterPro" id="IPR027840">
    <property type="entry name" value="DUF4493"/>
</dbReference>
<accession>A0A5C6KAT0</accession>
<dbReference type="InterPro" id="IPR038653">
    <property type="entry name" value="Put_CMD_sf"/>
</dbReference>
<evidence type="ECO:0000313" key="3">
    <source>
        <dbReference type="Proteomes" id="UP000315827"/>
    </source>
</evidence>
<organism evidence="2 3">
    <name type="scientific">Parabacteroides distasonis</name>
    <dbReference type="NCBI Taxonomy" id="823"/>
    <lineage>
        <taxon>Bacteria</taxon>
        <taxon>Pseudomonadati</taxon>
        <taxon>Bacteroidota</taxon>
        <taxon>Bacteroidia</taxon>
        <taxon>Bacteroidales</taxon>
        <taxon>Tannerellaceae</taxon>
        <taxon>Parabacteroides</taxon>
    </lineage>
</organism>
<comment type="caution">
    <text evidence="2">The sequence shown here is derived from an EMBL/GenBank/DDBJ whole genome shotgun (WGS) entry which is preliminary data.</text>
</comment>
<dbReference type="Gene3D" id="2.60.120.890">
    <property type="entry name" value="BT2081, beta-jelly-roll domain"/>
    <property type="match status" value="1"/>
</dbReference>
<name>A0A5C6KAT0_PARDI</name>
<evidence type="ECO:0000259" key="1">
    <source>
        <dbReference type="Pfam" id="PF13201"/>
    </source>
</evidence>
<dbReference type="Pfam" id="PF14900">
    <property type="entry name" value="DUF4493"/>
    <property type="match status" value="1"/>
</dbReference>
<dbReference type="Pfam" id="PF13201">
    <property type="entry name" value="PCMD"/>
    <property type="match status" value="1"/>
</dbReference>
<dbReference type="Proteomes" id="UP000315827">
    <property type="component" value="Unassembled WGS sequence"/>
</dbReference>
<proteinExistence type="predicted"/>
<dbReference type="AlphaFoldDB" id="A0A5C6KAT0"/>
<sequence length="713" mass="78892">MKSLYYIFLLGILFLCSSCNDEKDLIETGYLQLSLDKDLSVITKANISISDEPLSVEVKNAQGEVVKKYDNFYTEVSNSRIALPSGAYTVQAYSRKNMKEAGFDQAYYASPVTSVTVAASEVQTVKLVCTLANIKVSVEYTEAIRKYFKKYQATISNEYGSILFSETEKRAGYFAPEPLSVRLDLTNNTDQEFLVKKEISDVKPRDYFKFRFDVQPSPEDEAGADFNIIIEAMDADTTFVLKIPVSDSSYGKAKPVFEGDEWPSFEVGNTGSGSVKIQQKVISEVGLKSLVLRLPEEIQDLTGVYASDLELATISNLDLNKLGLALSTPISKANEVVLDFTELSKMLSPSSYETKYPVILIAQDTLNQITKVERNFHIKPNGIYTFEPNAYAKFAYLIGGDFLSTQSSLYGFRYREKGKQAYDEITNGIVRNDDNTFTVRVDGLKAGTTYECQAYTDQKNGEWFEFITEEEKQMPNSSFDAWFKSGAAWYPNVDLSSGNYWWDSANPGSAGMGVVPTTEEKTVVVKGSAARLATSEVALVGLAAGNIYTGAFGAATLSPVGATLDFGRPFECRPSALEGYYKYIPGEINKVKAPYENKKGDDDECSIYILLADWEKPFAISTGEGKFIDYANDPAIIAYGELPDGSAATGSENSGYKKFSIPLEYRSDRKPKYILVVAASSKLGDYFTGSTSSVLYLDEFSLKYDDTIVIPNK</sequence>
<dbReference type="RefSeq" id="WP_051635729.1">
    <property type="nucleotide sequence ID" value="NZ_CP103178.1"/>
</dbReference>
<evidence type="ECO:0000313" key="2">
    <source>
        <dbReference type="EMBL" id="TWV60497.1"/>
    </source>
</evidence>
<dbReference type="EMBL" id="VOHW01000009">
    <property type="protein sequence ID" value="TWV60497.1"/>
    <property type="molecule type" value="Genomic_DNA"/>
</dbReference>